<dbReference type="SUPFAM" id="SSF46785">
    <property type="entry name" value="Winged helix' DNA-binding domain"/>
    <property type="match status" value="1"/>
</dbReference>
<dbReference type="Proteomes" id="UP000366051">
    <property type="component" value="Chromosome"/>
</dbReference>
<dbReference type="Pfam" id="PF02082">
    <property type="entry name" value="Rrf2"/>
    <property type="match status" value="1"/>
</dbReference>
<keyword evidence="2" id="KW-1185">Reference proteome</keyword>
<proteinExistence type="predicted"/>
<organism evidence="1 2">
    <name type="scientific">Heliorestis convoluta</name>
    <dbReference type="NCBI Taxonomy" id="356322"/>
    <lineage>
        <taxon>Bacteria</taxon>
        <taxon>Bacillati</taxon>
        <taxon>Bacillota</taxon>
        <taxon>Clostridia</taxon>
        <taxon>Eubacteriales</taxon>
        <taxon>Heliobacteriaceae</taxon>
        <taxon>Heliorestis</taxon>
    </lineage>
</organism>
<protein>
    <submittedName>
        <fullName evidence="1">Rrf2 family transcriptional regulator</fullName>
    </submittedName>
</protein>
<dbReference type="GO" id="GO:0003700">
    <property type="term" value="F:DNA-binding transcription factor activity"/>
    <property type="evidence" value="ECO:0007669"/>
    <property type="project" value="TreeGrafter"/>
</dbReference>
<gene>
    <name evidence="1" type="ORF">FTV88_0878</name>
</gene>
<evidence type="ECO:0000313" key="1">
    <source>
        <dbReference type="EMBL" id="QGG47034.1"/>
    </source>
</evidence>
<dbReference type="AlphaFoldDB" id="A0A5Q2MWT3"/>
<name>A0A5Q2MWT3_9FIRM</name>
<sequence length="146" mass="15693">MEITRKAEYAITALLDLALLPEGEFTLSKEIARRQGIPSNFLPQIMATLSRKGWVEATRGAGGGVRLSVDPATISLQAVIEVIEGPIAINKCLVGAGICQNQSACPLHNVWSRAQAAMLQVLGETTVADLVTSKKVLLEIIEKEKQ</sequence>
<dbReference type="PANTHER" id="PTHR33221">
    <property type="entry name" value="WINGED HELIX-TURN-HELIX TRANSCRIPTIONAL REGULATOR, RRF2 FAMILY"/>
    <property type="match status" value="1"/>
</dbReference>
<dbReference type="PANTHER" id="PTHR33221:SF2">
    <property type="entry name" value="TRANSCRIPTIONAL REGULATOR"/>
    <property type="match status" value="1"/>
</dbReference>
<dbReference type="InterPro" id="IPR036388">
    <property type="entry name" value="WH-like_DNA-bd_sf"/>
</dbReference>
<dbReference type="InterPro" id="IPR036390">
    <property type="entry name" value="WH_DNA-bd_sf"/>
</dbReference>
<reference evidence="2" key="1">
    <citation type="submission" date="2019-11" db="EMBL/GenBank/DDBJ databases">
        <title>Genome sequence of Heliorestis convoluta strain HH, an alkaliphilic and minimalistic phototrophic bacterium from a soda lake in Egypt.</title>
        <authorList>
            <person name="Dewey E.D."/>
            <person name="Stokes L.M."/>
            <person name="Burchell B.M."/>
            <person name="Shaffer K.N."/>
            <person name="Huntington A.M."/>
            <person name="Baker J.M."/>
            <person name="Nadendla S."/>
            <person name="Giglio M.G."/>
            <person name="Touchman J.W."/>
            <person name="Blankenship R.E."/>
            <person name="Madigan M.T."/>
            <person name="Sattley W.M."/>
        </authorList>
    </citation>
    <scope>NUCLEOTIDE SEQUENCE [LARGE SCALE GENOMIC DNA]</scope>
    <source>
        <strain evidence="2">HH</strain>
    </source>
</reference>
<dbReference type="EMBL" id="CP045875">
    <property type="protein sequence ID" value="QGG47034.1"/>
    <property type="molecule type" value="Genomic_DNA"/>
</dbReference>
<dbReference type="PROSITE" id="PS51197">
    <property type="entry name" value="HTH_RRF2_2"/>
    <property type="match status" value="1"/>
</dbReference>
<dbReference type="RefSeq" id="WP_162007888.1">
    <property type="nucleotide sequence ID" value="NZ_CP045875.1"/>
</dbReference>
<evidence type="ECO:0000313" key="2">
    <source>
        <dbReference type="Proteomes" id="UP000366051"/>
    </source>
</evidence>
<dbReference type="Gene3D" id="1.10.10.10">
    <property type="entry name" value="Winged helix-like DNA-binding domain superfamily/Winged helix DNA-binding domain"/>
    <property type="match status" value="1"/>
</dbReference>
<dbReference type="NCBIfam" id="TIGR00738">
    <property type="entry name" value="rrf2_super"/>
    <property type="match status" value="1"/>
</dbReference>
<accession>A0A5Q2MWT3</accession>
<dbReference type="InterPro" id="IPR000944">
    <property type="entry name" value="Tscrpt_reg_Rrf2"/>
</dbReference>
<dbReference type="GO" id="GO:0005829">
    <property type="term" value="C:cytosol"/>
    <property type="evidence" value="ECO:0007669"/>
    <property type="project" value="TreeGrafter"/>
</dbReference>
<dbReference type="KEGG" id="hcv:FTV88_0878"/>